<dbReference type="Proteomes" id="UP000030023">
    <property type="component" value="Unassembled WGS sequence"/>
</dbReference>
<reference evidence="1 2" key="1">
    <citation type="journal article" date="2014" name="Antonie Van Leeuwenhoek">
        <title>Oenococcus alcoholitolerans sp. nov., a lactic acid bacteria isolated from cachaca and ethanol fermentation processes.</title>
        <authorList>
            <person name="Badotti F."/>
            <person name="Moreira A.P."/>
            <person name="Tonon L.A."/>
            <person name="de Lucena B.T."/>
            <person name="Gomes Fde C."/>
            <person name="Kruger R."/>
            <person name="Thompson C.C."/>
            <person name="de Morais M.A.Jr."/>
            <person name="Rosa C.A."/>
            <person name="Thompson F.L."/>
        </authorList>
    </citation>
    <scope>NUCLEOTIDE SEQUENCE [LARGE SCALE GENOMIC DNA]</scope>
    <source>
        <strain evidence="1 2">UFRJ-M7.2.18</strain>
    </source>
</reference>
<accession>A0ABR4XSC8</accession>
<name>A0ABR4XSC8_9LACO</name>
<keyword evidence="2" id="KW-1185">Reference proteome</keyword>
<gene>
    <name evidence="1" type="ORF">Q757_01665</name>
</gene>
<protein>
    <submittedName>
        <fullName evidence="1">Uncharacterized protein</fullName>
    </submittedName>
</protein>
<comment type="caution">
    <text evidence="1">The sequence shown here is derived from an EMBL/GenBank/DDBJ whole genome shotgun (WGS) entry which is preliminary data.</text>
</comment>
<proteinExistence type="predicted"/>
<dbReference type="EMBL" id="AXCV01000040">
    <property type="protein sequence ID" value="KGO32323.1"/>
    <property type="molecule type" value="Genomic_DNA"/>
</dbReference>
<evidence type="ECO:0000313" key="1">
    <source>
        <dbReference type="EMBL" id="KGO32323.1"/>
    </source>
</evidence>
<evidence type="ECO:0000313" key="2">
    <source>
        <dbReference type="Proteomes" id="UP000030023"/>
    </source>
</evidence>
<organism evidence="1 2">
    <name type="scientific">Oenococcus alcoholitolerans</name>
    <dbReference type="NCBI Taxonomy" id="931074"/>
    <lineage>
        <taxon>Bacteria</taxon>
        <taxon>Bacillati</taxon>
        <taxon>Bacillota</taxon>
        <taxon>Bacilli</taxon>
        <taxon>Lactobacillales</taxon>
        <taxon>Lactobacillaceae</taxon>
        <taxon>Oenococcus</taxon>
    </lineage>
</organism>
<sequence>MARPIPYSQGLVNLGHIEANGADWKNYPVGTEAHFELA</sequence>